<gene>
    <name evidence="1" type="ORF">S03H2_21270</name>
</gene>
<accession>X1FD77</accession>
<organism evidence="1">
    <name type="scientific">marine sediment metagenome</name>
    <dbReference type="NCBI Taxonomy" id="412755"/>
    <lineage>
        <taxon>unclassified sequences</taxon>
        <taxon>metagenomes</taxon>
        <taxon>ecological metagenomes</taxon>
    </lineage>
</organism>
<proteinExistence type="predicted"/>
<dbReference type="EMBL" id="BARU01011302">
    <property type="protein sequence ID" value="GAH43586.1"/>
    <property type="molecule type" value="Genomic_DNA"/>
</dbReference>
<evidence type="ECO:0000313" key="1">
    <source>
        <dbReference type="EMBL" id="GAH43586.1"/>
    </source>
</evidence>
<sequence>MSEPRPSWPPEKVEILKRMWLGGSLKKEIAKTLKRSTTAIYRKGEKLGLPRKYVIPHRMKPNPIEIVPTEGVRKCHNCLEEIRL</sequence>
<feature type="non-terminal residue" evidence="1">
    <location>
        <position position="84"/>
    </location>
</feature>
<name>X1FD77_9ZZZZ</name>
<reference evidence="1" key="1">
    <citation type="journal article" date="2014" name="Front. Microbiol.">
        <title>High frequency of phylogenetically diverse reductive dehalogenase-homologous genes in deep subseafloor sedimentary metagenomes.</title>
        <authorList>
            <person name="Kawai M."/>
            <person name="Futagami T."/>
            <person name="Toyoda A."/>
            <person name="Takaki Y."/>
            <person name="Nishi S."/>
            <person name="Hori S."/>
            <person name="Arai W."/>
            <person name="Tsubouchi T."/>
            <person name="Morono Y."/>
            <person name="Uchiyama I."/>
            <person name="Ito T."/>
            <person name="Fujiyama A."/>
            <person name="Inagaki F."/>
            <person name="Takami H."/>
        </authorList>
    </citation>
    <scope>NUCLEOTIDE SEQUENCE</scope>
    <source>
        <strain evidence="1">Expedition CK06-06</strain>
    </source>
</reference>
<dbReference type="AlphaFoldDB" id="X1FD77"/>
<dbReference type="Gene3D" id="1.10.10.60">
    <property type="entry name" value="Homeodomain-like"/>
    <property type="match status" value="1"/>
</dbReference>
<comment type="caution">
    <text evidence="1">The sequence shown here is derived from an EMBL/GenBank/DDBJ whole genome shotgun (WGS) entry which is preliminary data.</text>
</comment>
<protein>
    <submittedName>
        <fullName evidence="1">Uncharacterized protein</fullName>
    </submittedName>
</protein>